<dbReference type="AlphaFoldDB" id="A0AAP0HL54"/>
<evidence type="ECO:0000256" key="4">
    <source>
        <dbReference type="ARBA" id="ARBA00022840"/>
    </source>
</evidence>
<sequence>MLRTARESNLKHNSQMLVRTQRHKLSSLFPPNEDDYFSVALVLFRSKGVEQSLNKDCVSRMEPSQAVGSFADLQKPQTELDGKACAAVGQNGLMALYDALFTQLDVTSSQLLVTDNDFRDSNFRKQLSETVKSLLDLKVIPIFNENDAISTRSAPYKFGRSVSFRAKSDLLILLSDVEGLYSGPLSDPQSKLIDTYIKEKHHGEITFGGKSRVGRGGMTAKVKAAIYAAYAGIPVVITRNGAYMDQTSGFHGLLVVPFDGRVVQFRSHHQFINLSVSVYWIDEKAFVYWIDEKEFVQSTSE</sequence>
<keyword evidence="2" id="KW-0547">Nucleotide-binding</keyword>
<dbReference type="GO" id="GO:0004349">
    <property type="term" value="F:glutamate 5-kinase activity"/>
    <property type="evidence" value="ECO:0007669"/>
    <property type="project" value="InterPro"/>
</dbReference>
<dbReference type="Proteomes" id="UP001420932">
    <property type="component" value="Unassembled WGS sequence"/>
</dbReference>
<proteinExistence type="predicted"/>
<protein>
    <recommendedName>
        <fullName evidence="5">Aspartate/glutamate/uridylate kinase domain-containing protein</fullName>
    </recommendedName>
</protein>
<evidence type="ECO:0000313" key="7">
    <source>
        <dbReference type="Proteomes" id="UP001420932"/>
    </source>
</evidence>
<organism evidence="6 7">
    <name type="scientific">Stephania yunnanensis</name>
    <dbReference type="NCBI Taxonomy" id="152371"/>
    <lineage>
        <taxon>Eukaryota</taxon>
        <taxon>Viridiplantae</taxon>
        <taxon>Streptophyta</taxon>
        <taxon>Embryophyta</taxon>
        <taxon>Tracheophyta</taxon>
        <taxon>Spermatophyta</taxon>
        <taxon>Magnoliopsida</taxon>
        <taxon>Ranunculales</taxon>
        <taxon>Menispermaceae</taxon>
        <taxon>Menispermoideae</taxon>
        <taxon>Cissampelideae</taxon>
        <taxon>Stephania</taxon>
    </lineage>
</organism>
<keyword evidence="3" id="KW-0418">Kinase</keyword>
<reference evidence="6 7" key="1">
    <citation type="submission" date="2024-01" db="EMBL/GenBank/DDBJ databases">
        <title>Genome assemblies of Stephania.</title>
        <authorList>
            <person name="Yang L."/>
        </authorList>
    </citation>
    <scope>NUCLEOTIDE SEQUENCE [LARGE SCALE GENOMIC DNA]</scope>
    <source>
        <strain evidence="6">YNDBR</strain>
        <tissue evidence="6">Leaf</tissue>
    </source>
</reference>
<dbReference type="GO" id="GO:0004350">
    <property type="term" value="F:glutamate-5-semialdehyde dehydrogenase activity"/>
    <property type="evidence" value="ECO:0007669"/>
    <property type="project" value="TreeGrafter"/>
</dbReference>
<dbReference type="PRINTS" id="PR00474">
    <property type="entry name" value="GLU5KINASE"/>
</dbReference>
<dbReference type="Pfam" id="PF00696">
    <property type="entry name" value="AA_kinase"/>
    <property type="match status" value="1"/>
</dbReference>
<dbReference type="GO" id="GO:0009084">
    <property type="term" value="P:glutamine family amino acid biosynthetic process"/>
    <property type="evidence" value="ECO:0007669"/>
    <property type="project" value="UniProtKB-ARBA"/>
</dbReference>
<feature type="domain" description="Aspartate/glutamate/uridylate kinase" evidence="5">
    <location>
        <begin position="73"/>
        <end position="238"/>
    </location>
</feature>
<dbReference type="EMBL" id="JBBNAF010000012">
    <property type="protein sequence ID" value="KAK9092638.1"/>
    <property type="molecule type" value="Genomic_DNA"/>
</dbReference>
<dbReference type="SUPFAM" id="SSF53633">
    <property type="entry name" value="Carbamate kinase-like"/>
    <property type="match status" value="1"/>
</dbReference>
<evidence type="ECO:0000256" key="2">
    <source>
        <dbReference type="ARBA" id="ARBA00022741"/>
    </source>
</evidence>
<dbReference type="PANTHER" id="PTHR11063">
    <property type="entry name" value="GLUTAMATE SEMIALDEHYDE DEHYDROGENASE"/>
    <property type="match status" value="1"/>
</dbReference>
<gene>
    <name evidence="6" type="ORF">Syun_027549</name>
</gene>
<evidence type="ECO:0000256" key="1">
    <source>
        <dbReference type="ARBA" id="ARBA00022679"/>
    </source>
</evidence>
<evidence type="ECO:0000313" key="6">
    <source>
        <dbReference type="EMBL" id="KAK9092638.1"/>
    </source>
</evidence>
<keyword evidence="4" id="KW-0067">ATP-binding</keyword>
<dbReference type="Gene3D" id="3.40.1160.10">
    <property type="entry name" value="Acetylglutamate kinase-like"/>
    <property type="match status" value="1"/>
</dbReference>
<dbReference type="InterPro" id="IPR019797">
    <property type="entry name" value="Glutamate_5-kinase_CS"/>
</dbReference>
<name>A0AAP0HL54_9MAGN</name>
<accession>A0AAP0HL54</accession>
<dbReference type="InterPro" id="IPR036393">
    <property type="entry name" value="AceGlu_kinase-like_sf"/>
</dbReference>
<keyword evidence="1" id="KW-0808">Transferase</keyword>
<dbReference type="InterPro" id="IPR001048">
    <property type="entry name" value="Asp/Glu/Uridylate_kinase"/>
</dbReference>
<comment type="caution">
    <text evidence="6">The sequence shown here is derived from an EMBL/GenBank/DDBJ whole genome shotgun (WGS) entry which is preliminary data.</text>
</comment>
<evidence type="ECO:0000259" key="5">
    <source>
        <dbReference type="Pfam" id="PF00696"/>
    </source>
</evidence>
<dbReference type="InterPro" id="IPR001057">
    <property type="entry name" value="Glu/AcGlu_kinase"/>
</dbReference>
<dbReference type="PANTHER" id="PTHR11063:SF8">
    <property type="entry name" value="DELTA-1-PYRROLINE-5-CARBOXYLATE SYNTHASE"/>
    <property type="match status" value="1"/>
</dbReference>
<dbReference type="GO" id="GO:0005524">
    <property type="term" value="F:ATP binding"/>
    <property type="evidence" value="ECO:0007669"/>
    <property type="project" value="UniProtKB-KW"/>
</dbReference>
<keyword evidence="7" id="KW-1185">Reference proteome</keyword>
<dbReference type="PROSITE" id="PS00902">
    <property type="entry name" value="GLUTAMATE_5_KINASE"/>
    <property type="match status" value="1"/>
</dbReference>
<evidence type="ECO:0000256" key="3">
    <source>
        <dbReference type="ARBA" id="ARBA00022777"/>
    </source>
</evidence>